<organism evidence="3 4">
    <name type="scientific">Oreochromis aureus</name>
    <name type="common">Israeli tilapia</name>
    <name type="synonym">Chromis aureus</name>
    <dbReference type="NCBI Taxonomy" id="47969"/>
    <lineage>
        <taxon>Eukaryota</taxon>
        <taxon>Metazoa</taxon>
        <taxon>Chordata</taxon>
        <taxon>Craniata</taxon>
        <taxon>Vertebrata</taxon>
        <taxon>Euteleostomi</taxon>
        <taxon>Actinopterygii</taxon>
        <taxon>Neopterygii</taxon>
        <taxon>Teleostei</taxon>
        <taxon>Neoteleostei</taxon>
        <taxon>Acanthomorphata</taxon>
        <taxon>Ovalentaria</taxon>
        <taxon>Cichlomorphae</taxon>
        <taxon>Cichliformes</taxon>
        <taxon>Cichlidae</taxon>
        <taxon>African cichlids</taxon>
        <taxon>Pseudocrenilabrinae</taxon>
        <taxon>Oreochromini</taxon>
        <taxon>Oreochromis</taxon>
    </lineage>
</organism>
<evidence type="ECO:0000313" key="4">
    <source>
        <dbReference type="Proteomes" id="UP000472276"/>
    </source>
</evidence>
<sequence length="236" mass="26539">MLTHILGLLSSGNQIIRPLTSRKPQKWLCVLLILQPCTCSVHEYINTGVRAVHNLHTGRLKLLADTEKRERPSIKRDTMKLLVVSALLCGLMVLTTAASNSHLVKRSNGCPLGWTRISERCFRFVPTAMSWARAERNCLSMGANLASVHSYSEYQMIQSLTAHHGYPQTWIGGTDAPEEGIWLWSDGTSFHYSPWCPGEPNNHVNQHCIQMNDKDSKCWDDMGCDRHLPSVCAKKV</sequence>
<evidence type="ECO:0000313" key="3">
    <source>
        <dbReference type="Ensembl" id="ENSOABP00000070000.1"/>
    </source>
</evidence>
<dbReference type="SUPFAM" id="SSF56436">
    <property type="entry name" value="C-type lectin-like"/>
    <property type="match status" value="1"/>
</dbReference>
<feature type="domain" description="C-type lectin" evidence="2">
    <location>
        <begin position="117"/>
        <end position="233"/>
    </location>
</feature>
<dbReference type="Proteomes" id="UP000472276">
    <property type="component" value="Unassembled WGS sequence"/>
</dbReference>
<dbReference type="InterPro" id="IPR001304">
    <property type="entry name" value="C-type_lectin-like"/>
</dbReference>
<proteinExistence type="predicted"/>
<dbReference type="InterPro" id="IPR016186">
    <property type="entry name" value="C-type_lectin-like/link_sf"/>
</dbReference>
<reference evidence="3" key="3">
    <citation type="submission" date="2025-09" db="UniProtKB">
        <authorList>
            <consortium name="Ensembl"/>
        </authorList>
    </citation>
    <scope>IDENTIFICATION</scope>
</reference>
<dbReference type="Ensembl" id="ENSOABT00000061391.1">
    <property type="protein sequence ID" value="ENSOABP00000070000.1"/>
    <property type="gene ID" value="ENSOABG00000026464.1"/>
</dbReference>
<keyword evidence="1" id="KW-1015">Disulfide bond</keyword>
<accession>A0AAZ1XQY7</accession>
<dbReference type="Gene3D" id="3.10.100.10">
    <property type="entry name" value="Mannose-Binding Protein A, subunit A"/>
    <property type="match status" value="1"/>
</dbReference>
<dbReference type="InterPro" id="IPR002353">
    <property type="entry name" value="AntifreezeII"/>
</dbReference>
<evidence type="ECO:0000259" key="2">
    <source>
        <dbReference type="PROSITE" id="PS50041"/>
    </source>
</evidence>
<dbReference type="AlphaFoldDB" id="A0AAZ1XQY7"/>
<name>A0AAZ1XQY7_OREAU</name>
<reference evidence="4" key="1">
    <citation type="submission" date="2020-03" db="EMBL/GenBank/DDBJ databases">
        <title>Evolution of repeat sequences and sex chromosomes of tilapia species revealed by chromosome-level genomes.</title>
        <authorList>
            <person name="Xu L."/>
            <person name="Tao W."/>
            <person name="Wang D."/>
            <person name="Zhou Q."/>
        </authorList>
    </citation>
    <scope>NUCLEOTIDE SEQUENCE [LARGE SCALE GENOMIC DNA]</scope>
    <source>
        <strain evidence="4">Israel</strain>
    </source>
</reference>
<dbReference type="InterPro" id="IPR018378">
    <property type="entry name" value="C-type_lectin_CS"/>
</dbReference>
<dbReference type="CDD" id="cd00037">
    <property type="entry name" value="CLECT"/>
    <property type="match status" value="1"/>
</dbReference>
<gene>
    <name evidence="3" type="primary">LOC116317933</name>
</gene>
<dbReference type="PROSITE" id="PS50041">
    <property type="entry name" value="C_TYPE_LECTIN_2"/>
    <property type="match status" value="1"/>
</dbReference>
<protein>
    <recommendedName>
        <fullName evidence="2">C-type lectin domain-containing protein</fullName>
    </recommendedName>
</protein>
<dbReference type="Pfam" id="PF00059">
    <property type="entry name" value="Lectin_C"/>
    <property type="match status" value="1"/>
</dbReference>
<keyword evidence="4" id="KW-1185">Reference proteome</keyword>
<dbReference type="PRINTS" id="PR00356">
    <property type="entry name" value="ANTIFREEZEII"/>
</dbReference>
<dbReference type="SMART" id="SM00034">
    <property type="entry name" value="CLECT"/>
    <property type="match status" value="1"/>
</dbReference>
<dbReference type="PANTHER" id="PTHR22803">
    <property type="entry name" value="MANNOSE, PHOSPHOLIPASE, LECTIN RECEPTOR RELATED"/>
    <property type="match status" value="1"/>
</dbReference>
<dbReference type="InterPro" id="IPR050111">
    <property type="entry name" value="C-type_lectin/snaclec_domain"/>
</dbReference>
<dbReference type="PROSITE" id="PS00615">
    <property type="entry name" value="C_TYPE_LECTIN_1"/>
    <property type="match status" value="1"/>
</dbReference>
<dbReference type="InterPro" id="IPR016187">
    <property type="entry name" value="CTDL_fold"/>
</dbReference>
<evidence type="ECO:0000256" key="1">
    <source>
        <dbReference type="ARBA" id="ARBA00023157"/>
    </source>
</evidence>
<reference evidence="3" key="2">
    <citation type="submission" date="2025-08" db="UniProtKB">
        <authorList>
            <consortium name="Ensembl"/>
        </authorList>
    </citation>
    <scope>IDENTIFICATION</scope>
</reference>